<sequence length="440" mass="49851">VDRICPLGIFKLLIYNDECGLNYCLSAGPRVQCVPDIFAFNNFYQLNGISNHIGGSLNLVFSNNCSVLVEKSEVFSVPVHAIRTDCSFLMSFNWFETIVSLDATNALYDALNFCLLNFVPEVMSRCPKDYNEFSNLWGRYKYEYKSCYKSFLAQTECKLKTNPRSFWDFVQKNKSSDGISYTVGFGTEPISNLFSSYFSTVYATNCFFTTNDVELGLSILKTSKSAGTDGLPGTYITQNPISVFSCDYFSHTCIKSIDKTDVHNYRLISIQNYTAKLFEQLVLKCIQPSVNSILVDKEYGFRPSRSATTNLIVFHNFILEAIEKRTQVDVICTDYPKHLILFDHKILIEVLYKAGFGVQWVKILGCKYETVVVPSGVPQGGHLSPLLFSLLVNGLKLVIPDSLFFMFADDFKIFRVIEAVTDCVTLQKELDVLVLWFNSL</sequence>
<feature type="domain" description="Reverse transcriptase" evidence="1">
    <location>
        <begin position="238"/>
        <end position="440"/>
    </location>
</feature>
<dbReference type="GO" id="GO:0003964">
    <property type="term" value="F:RNA-directed DNA polymerase activity"/>
    <property type="evidence" value="ECO:0007669"/>
    <property type="project" value="UniProtKB-KW"/>
</dbReference>
<gene>
    <name evidence="2" type="ORF">FWK35_00020669</name>
</gene>
<organism evidence="2 3">
    <name type="scientific">Aphis craccivora</name>
    <name type="common">Cowpea aphid</name>
    <dbReference type="NCBI Taxonomy" id="307492"/>
    <lineage>
        <taxon>Eukaryota</taxon>
        <taxon>Metazoa</taxon>
        <taxon>Ecdysozoa</taxon>
        <taxon>Arthropoda</taxon>
        <taxon>Hexapoda</taxon>
        <taxon>Insecta</taxon>
        <taxon>Pterygota</taxon>
        <taxon>Neoptera</taxon>
        <taxon>Paraneoptera</taxon>
        <taxon>Hemiptera</taxon>
        <taxon>Sternorrhyncha</taxon>
        <taxon>Aphidomorpha</taxon>
        <taxon>Aphidoidea</taxon>
        <taxon>Aphididae</taxon>
        <taxon>Aphidini</taxon>
        <taxon>Aphis</taxon>
        <taxon>Aphis</taxon>
    </lineage>
</organism>
<dbReference type="PROSITE" id="PS50878">
    <property type="entry name" value="RT_POL"/>
    <property type="match status" value="1"/>
</dbReference>
<proteinExistence type="predicted"/>
<reference evidence="2 3" key="1">
    <citation type="submission" date="2019-08" db="EMBL/GenBank/DDBJ databases">
        <title>Whole genome of Aphis craccivora.</title>
        <authorList>
            <person name="Voronova N.V."/>
            <person name="Shulinski R.S."/>
            <person name="Bandarenka Y.V."/>
            <person name="Zhorov D.G."/>
            <person name="Warner D."/>
        </authorList>
    </citation>
    <scope>NUCLEOTIDE SEQUENCE [LARGE SCALE GENOMIC DNA]</scope>
    <source>
        <strain evidence="2">180601</strain>
        <tissue evidence="2">Whole Body</tissue>
    </source>
</reference>
<keyword evidence="2" id="KW-0808">Transferase</keyword>
<evidence type="ECO:0000259" key="1">
    <source>
        <dbReference type="PROSITE" id="PS50878"/>
    </source>
</evidence>
<dbReference type="InterPro" id="IPR000477">
    <property type="entry name" value="RT_dom"/>
</dbReference>
<dbReference type="SUPFAM" id="SSF56672">
    <property type="entry name" value="DNA/RNA polymerases"/>
    <property type="match status" value="1"/>
</dbReference>
<keyword evidence="2" id="KW-0548">Nucleotidyltransferase</keyword>
<keyword evidence="2" id="KW-0695">RNA-directed DNA polymerase</keyword>
<accession>A0A6G0YK66</accession>
<feature type="non-terminal residue" evidence="2">
    <location>
        <position position="1"/>
    </location>
</feature>
<evidence type="ECO:0000313" key="3">
    <source>
        <dbReference type="Proteomes" id="UP000478052"/>
    </source>
</evidence>
<evidence type="ECO:0000313" key="2">
    <source>
        <dbReference type="EMBL" id="KAF0757238.1"/>
    </source>
</evidence>
<dbReference type="Proteomes" id="UP000478052">
    <property type="component" value="Unassembled WGS sequence"/>
</dbReference>
<dbReference type="PANTHER" id="PTHR19446">
    <property type="entry name" value="REVERSE TRANSCRIPTASES"/>
    <property type="match status" value="1"/>
</dbReference>
<dbReference type="EMBL" id="VUJU01003636">
    <property type="protein sequence ID" value="KAF0757238.1"/>
    <property type="molecule type" value="Genomic_DNA"/>
</dbReference>
<name>A0A6G0YK66_APHCR</name>
<dbReference type="OrthoDB" id="6610828at2759"/>
<dbReference type="AlphaFoldDB" id="A0A6G0YK66"/>
<keyword evidence="3" id="KW-1185">Reference proteome</keyword>
<dbReference type="InterPro" id="IPR043502">
    <property type="entry name" value="DNA/RNA_pol_sf"/>
</dbReference>
<dbReference type="Pfam" id="PF00078">
    <property type="entry name" value="RVT_1"/>
    <property type="match status" value="1"/>
</dbReference>
<protein>
    <submittedName>
        <fullName evidence="2">Reverse transcriptase domain-containing protein</fullName>
    </submittedName>
</protein>
<comment type="caution">
    <text evidence="2">The sequence shown here is derived from an EMBL/GenBank/DDBJ whole genome shotgun (WGS) entry which is preliminary data.</text>
</comment>